<keyword evidence="2" id="KW-1185">Reference proteome</keyword>
<accession>A0A4R0P3E3</accession>
<dbReference type="Proteomes" id="UP000291485">
    <property type="component" value="Unassembled WGS sequence"/>
</dbReference>
<dbReference type="OrthoDB" id="978593at2"/>
<dbReference type="SUPFAM" id="SSF52540">
    <property type="entry name" value="P-loop containing nucleoside triphosphate hydrolases"/>
    <property type="match status" value="1"/>
</dbReference>
<dbReference type="EMBL" id="SJSN01000010">
    <property type="protein sequence ID" value="TCD07684.1"/>
    <property type="molecule type" value="Genomic_DNA"/>
</dbReference>
<reference evidence="1 2" key="1">
    <citation type="submission" date="2019-02" db="EMBL/GenBank/DDBJ databases">
        <title>Pedobacter sp. RP-3-11 sp. nov., isolated from Arctic soil.</title>
        <authorList>
            <person name="Dahal R.H."/>
        </authorList>
    </citation>
    <scope>NUCLEOTIDE SEQUENCE [LARGE SCALE GENOMIC DNA]</scope>
    <source>
        <strain evidence="1 2">RP-3-11</strain>
    </source>
</reference>
<gene>
    <name evidence="1" type="ORF">EZ449_14205</name>
</gene>
<sequence>MVIAFGNTKGGVGSSTLALLLAQYLSSVPGLHTSLIDLRENRGLEGLSSRSGLVEHQPIFDFFACDLSRLDPLMQRLGQSAKGVMVLDLPALLYDEKLTALIAKLNQLIIPFSYERATLDASIYFAAFCRRINPSLSILFIPNRIHHSAIYEFREEVDTVLRKMGGVSPAILEHIGFQRIGSLDLPIELCQRVLPVLELIYHQYLKNNMSNNFSLYP</sequence>
<proteinExistence type="predicted"/>
<organism evidence="1 2">
    <name type="scientific">Pedobacter frigidisoli</name>
    <dbReference type="NCBI Taxonomy" id="2530455"/>
    <lineage>
        <taxon>Bacteria</taxon>
        <taxon>Pseudomonadati</taxon>
        <taxon>Bacteroidota</taxon>
        <taxon>Sphingobacteriia</taxon>
        <taxon>Sphingobacteriales</taxon>
        <taxon>Sphingobacteriaceae</taxon>
        <taxon>Pedobacter</taxon>
    </lineage>
</organism>
<dbReference type="RefSeq" id="WP_131559917.1">
    <property type="nucleotide sequence ID" value="NZ_SJSN01000010.1"/>
</dbReference>
<dbReference type="InterPro" id="IPR027417">
    <property type="entry name" value="P-loop_NTPase"/>
</dbReference>
<name>A0A4R0P3E3_9SPHI</name>
<protein>
    <submittedName>
        <fullName evidence="1">ParA family protein</fullName>
    </submittedName>
</protein>
<comment type="caution">
    <text evidence="1">The sequence shown here is derived from an EMBL/GenBank/DDBJ whole genome shotgun (WGS) entry which is preliminary data.</text>
</comment>
<dbReference type="Gene3D" id="3.40.50.300">
    <property type="entry name" value="P-loop containing nucleotide triphosphate hydrolases"/>
    <property type="match status" value="1"/>
</dbReference>
<evidence type="ECO:0000313" key="2">
    <source>
        <dbReference type="Proteomes" id="UP000291485"/>
    </source>
</evidence>
<dbReference type="AlphaFoldDB" id="A0A4R0P3E3"/>
<evidence type="ECO:0000313" key="1">
    <source>
        <dbReference type="EMBL" id="TCD07684.1"/>
    </source>
</evidence>